<evidence type="ECO:0000313" key="1">
    <source>
        <dbReference type="EMBL" id="PRQ45356.1"/>
    </source>
</evidence>
<proteinExistence type="predicted"/>
<evidence type="ECO:0000313" key="2">
    <source>
        <dbReference type="Proteomes" id="UP000238479"/>
    </source>
</evidence>
<dbReference type="Proteomes" id="UP000238479">
    <property type="component" value="Chromosome 3"/>
</dbReference>
<sequence>MNLFSKSRGSAKHLKLMRLSWLKSLEGFAQLLLLSYVEKLWPLI</sequence>
<reference evidence="1 2" key="1">
    <citation type="journal article" date="2018" name="Nat. Genet.">
        <title>The Rosa genome provides new insights in the design of modern roses.</title>
        <authorList>
            <person name="Bendahmane M."/>
        </authorList>
    </citation>
    <scope>NUCLEOTIDE SEQUENCE [LARGE SCALE GENOMIC DNA]</scope>
    <source>
        <strain evidence="2">cv. Old Blush</strain>
    </source>
</reference>
<dbReference type="EMBL" id="PDCK01000041">
    <property type="protein sequence ID" value="PRQ45356.1"/>
    <property type="molecule type" value="Genomic_DNA"/>
</dbReference>
<keyword evidence="2" id="KW-1185">Reference proteome</keyword>
<accession>A0A2P6RG00</accession>
<name>A0A2P6RG00_ROSCH</name>
<gene>
    <name evidence="1" type="ORF">RchiOBHm_Chr3g0490461</name>
</gene>
<dbReference type="Gramene" id="PRQ45356">
    <property type="protein sequence ID" value="PRQ45356"/>
    <property type="gene ID" value="RchiOBHm_Chr3g0490461"/>
</dbReference>
<protein>
    <submittedName>
        <fullName evidence="1">Uncharacterized protein</fullName>
    </submittedName>
</protein>
<comment type="caution">
    <text evidence="1">The sequence shown here is derived from an EMBL/GenBank/DDBJ whole genome shotgun (WGS) entry which is preliminary data.</text>
</comment>
<organism evidence="1 2">
    <name type="scientific">Rosa chinensis</name>
    <name type="common">China rose</name>
    <dbReference type="NCBI Taxonomy" id="74649"/>
    <lineage>
        <taxon>Eukaryota</taxon>
        <taxon>Viridiplantae</taxon>
        <taxon>Streptophyta</taxon>
        <taxon>Embryophyta</taxon>
        <taxon>Tracheophyta</taxon>
        <taxon>Spermatophyta</taxon>
        <taxon>Magnoliopsida</taxon>
        <taxon>eudicotyledons</taxon>
        <taxon>Gunneridae</taxon>
        <taxon>Pentapetalae</taxon>
        <taxon>rosids</taxon>
        <taxon>fabids</taxon>
        <taxon>Rosales</taxon>
        <taxon>Rosaceae</taxon>
        <taxon>Rosoideae</taxon>
        <taxon>Rosoideae incertae sedis</taxon>
        <taxon>Rosa</taxon>
    </lineage>
</organism>
<dbReference type="AlphaFoldDB" id="A0A2P6RG00"/>